<evidence type="ECO:0000313" key="11">
    <source>
        <dbReference type="Proteomes" id="UP000663866"/>
    </source>
</evidence>
<evidence type="ECO:0000313" key="8">
    <source>
        <dbReference type="EMBL" id="CAF2124235.1"/>
    </source>
</evidence>
<dbReference type="GO" id="GO:0008289">
    <property type="term" value="F:lipid binding"/>
    <property type="evidence" value="ECO:0007669"/>
    <property type="project" value="UniProtKB-KW"/>
</dbReference>
<dbReference type="Proteomes" id="UP000663856">
    <property type="component" value="Unassembled WGS sequence"/>
</dbReference>
<dbReference type="Proteomes" id="UP000663834">
    <property type="component" value="Unassembled WGS sequence"/>
</dbReference>
<dbReference type="EMBL" id="CAJNRG010007272">
    <property type="protein sequence ID" value="CAF2092882.1"/>
    <property type="molecule type" value="Genomic_DNA"/>
</dbReference>
<dbReference type="PIRSF" id="PIRSF036893">
    <property type="entry name" value="Lipocalin_ApoD"/>
    <property type="match status" value="1"/>
</dbReference>
<dbReference type="Pfam" id="PF08212">
    <property type="entry name" value="Lipocalin_2"/>
    <property type="match status" value="1"/>
</dbReference>
<dbReference type="EMBL" id="CAJOBG010001609">
    <property type="protein sequence ID" value="CAF3943959.1"/>
    <property type="molecule type" value="Genomic_DNA"/>
</dbReference>
<evidence type="ECO:0000313" key="10">
    <source>
        <dbReference type="EMBL" id="CAF3943959.1"/>
    </source>
</evidence>
<keyword evidence="11" id="KW-1185">Reference proteome</keyword>
<reference evidence="10" key="1">
    <citation type="submission" date="2021-02" db="EMBL/GenBank/DDBJ databases">
        <authorList>
            <person name="Nowell W R."/>
        </authorList>
    </citation>
    <scope>NUCLEOTIDE SEQUENCE</scope>
</reference>
<dbReference type="InterPro" id="IPR022271">
    <property type="entry name" value="Lipocalin_ApoD"/>
</dbReference>
<dbReference type="GO" id="GO:0000302">
    <property type="term" value="P:response to reactive oxygen species"/>
    <property type="evidence" value="ECO:0007669"/>
    <property type="project" value="TreeGrafter"/>
</dbReference>
<accession>A0A819K3V5</accession>
<dbReference type="Gene3D" id="2.40.128.20">
    <property type="match status" value="1"/>
</dbReference>
<feature type="signal peptide" evidence="3">
    <location>
        <begin position="1"/>
        <end position="17"/>
    </location>
</feature>
<dbReference type="PANTHER" id="PTHR10612">
    <property type="entry name" value="APOLIPOPROTEIN D"/>
    <property type="match status" value="1"/>
</dbReference>
<evidence type="ECO:0000313" key="9">
    <source>
        <dbReference type="EMBL" id="CAF3833748.1"/>
    </source>
</evidence>
<evidence type="ECO:0000256" key="1">
    <source>
        <dbReference type="ARBA" id="ARBA00006889"/>
    </source>
</evidence>
<evidence type="ECO:0000256" key="2">
    <source>
        <dbReference type="ARBA" id="ARBA00023121"/>
    </source>
</evidence>
<dbReference type="InterPro" id="IPR012674">
    <property type="entry name" value="Calycin"/>
</dbReference>
<dbReference type="EMBL" id="CAJOBF010000545">
    <property type="protein sequence ID" value="CAF3833748.1"/>
    <property type="molecule type" value="Genomic_DNA"/>
</dbReference>
<comment type="similarity">
    <text evidence="1 3">Belongs to the calycin superfamily. Lipocalin family.</text>
</comment>
<dbReference type="Proteomes" id="UP000663887">
    <property type="component" value="Unassembled WGS sequence"/>
</dbReference>
<protein>
    <recommendedName>
        <fullName evidence="4">Lipocalin/cytosolic fatty-acid binding domain-containing protein</fullName>
    </recommendedName>
</protein>
<dbReference type="Proteomes" id="UP000663824">
    <property type="component" value="Unassembled WGS sequence"/>
</dbReference>
<keyword evidence="3" id="KW-0732">Signal</keyword>
<name>A0A819K3V5_9BILA</name>
<dbReference type="GO" id="GO:0006629">
    <property type="term" value="P:lipid metabolic process"/>
    <property type="evidence" value="ECO:0007669"/>
    <property type="project" value="TreeGrafter"/>
</dbReference>
<dbReference type="GO" id="GO:0005737">
    <property type="term" value="C:cytoplasm"/>
    <property type="evidence" value="ECO:0007669"/>
    <property type="project" value="TreeGrafter"/>
</dbReference>
<dbReference type="EMBL" id="CAJNRE010014093">
    <property type="protein sequence ID" value="CAF2124235.1"/>
    <property type="molecule type" value="Genomic_DNA"/>
</dbReference>
<feature type="chain" id="PRO_5035980947" description="Lipocalin/cytosolic fatty-acid binding domain-containing protein" evidence="3">
    <location>
        <begin position="18"/>
        <end position="194"/>
    </location>
</feature>
<evidence type="ECO:0000313" key="7">
    <source>
        <dbReference type="EMBL" id="CAF2092882.1"/>
    </source>
</evidence>
<dbReference type="AlphaFoldDB" id="A0A819K3V5"/>
<keyword evidence="2" id="KW-0446">Lipid-binding</keyword>
<dbReference type="EMBL" id="CAJNOW010000035">
    <property type="protein sequence ID" value="CAF1214942.1"/>
    <property type="molecule type" value="Genomic_DNA"/>
</dbReference>
<feature type="domain" description="Lipocalin/cytosolic fatty-acid binding" evidence="4">
    <location>
        <begin position="34"/>
        <end position="184"/>
    </location>
</feature>
<sequence>MHLFYLLSITLIGLVYSWPDPECRLPPLATNYTIQQYAGRWFEVGKIQTPGGAYFEKGCVCTHIDVSPTVQDPTVVNVSNICNKNAPDGPLVVSNQTLTSSMKPANGRYNASFLPGLPSAAYNVIVLRTDDYSVEYDCLREFGITNYCVHILSRKPTLNETIVNNILKLVQELDLNTAKLEYVQTKQQNCSYAR</sequence>
<organism evidence="10 11">
    <name type="scientific">Rotaria magnacalcarata</name>
    <dbReference type="NCBI Taxonomy" id="392030"/>
    <lineage>
        <taxon>Eukaryota</taxon>
        <taxon>Metazoa</taxon>
        <taxon>Spiralia</taxon>
        <taxon>Gnathifera</taxon>
        <taxon>Rotifera</taxon>
        <taxon>Eurotatoria</taxon>
        <taxon>Bdelloidea</taxon>
        <taxon>Philodinida</taxon>
        <taxon>Philodinidae</taxon>
        <taxon>Rotaria</taxon>
    </lineage>
</organism>
<gene>
    <name evidence="5" type="ORF">KQP761_LOCUS518</name>
    <name evidence="8" type="ORF">MBJ925_LOCUS26434</name>
    <name evidence="10" type="ORF">OVN521_LOCUS11843</name>
    <name evidence="9" type="ORF">UXM345_LOCUS6770</name>
    <name evidence="6" type="ORF">WKI299_LOCUS12056</name>
    <name evidence="7" type="ORF">XDN619_LOCUS17041</name>
</gene>
<dbReference type="InterPro" id="IPR000566">
    <property type="entry name" value="Lipocln_cytosolic_FA-bd_dom"/>
</dbReference>
<proteinExistence type="inferred from homology"/>
<dbReference type="EMBL" id="CAJNRF010004500">
    <property type="protein sequence ID" value="CAF2060567.1"/>
    <property type="molecule type" value="Genomic_DNA"/>
</dbReference>
<dbReference type="OrthoDB" id="10025477at2759"/>
<evidence type="ECO:0000313" key="6">
    <source>
        <dbReference type="EMBL" id="CAF2060567.1"/>
    </source>
</evidence>
<dbReference type="Proteomes" id="UP000663842">
    <property type="component" value="Unassembled WGS sequence"/>
</dbReference>
<comment type="caution">
    <text evidence="10">The sequence shown here is derived from an EMBL/GenBank/DDBJ whole genome shotgun (WGS) entry which is preliminary data.</text>
</comment>
<dbReference type="SUPFAM" id="SSF50814">
    <property type="entry name" value="Lipocalins"/>
    <property type="match status" value="1"/>
</dbReference>
<evidence type="ECO:0000313" key="5">
    <source>
        <dbReference type="EMBL" id="CAF1214942.1"/>
    </source>
</evidence>
<evidence type="ECO:0000256" key="3">
    <source>
        <dbReference type="PIRNR" id="PIRNR036893"/>
    </source>
</evidence>
<evidence type="ECO:0000259" key="4">
    <source>
        <dbReference type="Pfam" id="PF08212"/>
    </source>
</evidence>
<dbReference type="Proteomes" id="UP000663866">
    <property type="component" value="Unassembled WGS sequence"/>
</dbReference>
<dbReference type="PANTHER" id="PTHR10612:SF62">
    <property type="entry name" value="LIPOCALIN_CYTOSOLIC FATTY-ACID BINDING DOMAIN-CONTAINING PROTEIN"/>
    <property type="match status" value="1"/>
</dbReference>